<evidence type="ECO:0000259" key="6">
    <source>
        <dbReference type="Pfam" id="PF08389"/>
    </source>
</evidence>
<dbReference type="SUPFAM" id="SSF48371">
    <property type="entry name" value="ARM repeat"/>
    <property type="match status" value="1"/>
</dbReference>
<feature type="domain" description="Exportin-1/Importin-beta-like" evidence="6">
    <location>
        <begin position="115"/>
        <end position="248"/>
    </location>
</feature>
<comment type="subcellular location">
    <subcellularLocation>
        <location evidence="1">Nucleus</location>
    </subcellularLocation>
</comment>
<keyword evidence="5" id="KW-0539">Nucleus</keyword>
<dbReference type="InterPro" id="IPR040520">
    <property type="entry name" value="Importin_rep_3"/>
</dbReference>
<evidence type="ECO:0000313" key="7">
    <source>
        <dbReference type="EMBL" id="GBE86854.1"/>
    </source>
</evidence>
<dbReference type="EMBL" id="BFAD01000010">
    <property type="protein sequence ID" value="GBE86854.1"/>
    <property type="molecule type" value="Genomic_DNA"/>
</dbReference>
<evidence type="ECO:0000256" key="2">
    <source>
        <dbReference type="ARBA" id="ARBA00007991"/>
    </source>
</evidence>
<dbReference type="FunCoup" id="A0A401GYG0">
    <property type="interactions" value="204"/>
</dbReference>
<keyword evidence="8" id="KW-1185">Reference proteome</keyword>
<dbReference type="InterPro" id="IPR013598">
    <property type="entry name" value="Exportin-1/Importin-b-like"/>
</dbReference>
<dbReference type="RefSeq" id="XP_027617767.1">
    <property type="nucleotide sequence ID" value="XM_027761966.1"/>
</dbReference>
<dbReference type="GO" id="GO:0005737">
    <property type="term" value="C:cytoplasm"/>
    <property type="evidence" value="ECO:0007669"/>
    <property type="project" value="TreeGrafter"/>
</dbReference>
<protein>
    <submittedName>
        <fullName evidence="7">Importin-13</fullName>
    </submittedName>
</protein>
<reference evidence="7 8" key="1">
    <citation type="journal article" date="2018" name="Sci. Rep.">
        <title>Genome sequence of the cauliflower mushroom Sparassis crispa (Hanabiratake) and its association with beneficial usage.</title>
        <authorList>
            <person name="Kiyama R."/>
            <person name="Furutani Y."/>
            <person name="Kawaguchi K."/>
            <person name="Nakanishi T."/>
        </authorList>
    </citation>
    <scope>NUCLEOTIDE SEQUENCE [LARGE SCALE GENOMIC DNA]</scope>
</reference>
<comment type="similarity">
    <text evidence="2">Belongs to the importin beta family.</text>
</comment>
<keyword evidence="3" id="KW-0813">Transport</keyword>
<organism evidence="7 8">
    <name type="scientific">Sparassis crispa</name>
    <dbReference type="NCBI Taxonomy" id="139825"/>
    <lineage>
        <taxon>Eukaryota</taxon>
        <taxon>Fungi</taxon>
        <taxon>Dikarya</taxon>
        <taxon>Basidiomycota</taxon>
        <taxon>Agaricomycotina</taxon>
        <taxon>Agaricomycetes</taxon>
        <taxon>Polyporales</taxon>
        <taxon>Sparassidaceae</taxon>
        <taxon>Sparassis</taxon>
    </lineage>
</organism>
<dbReference type="OrthoDB" id="2016913at2759"/>
<dbReference type="Pfam" id="PF08389">
    <property type="entry name" value="Xpo1"/>
    <property type="match status" value="1"/>
</dbReference>
<proteinExistence type="inferred from homology"/>
<dbReference type="InterPro" id="IPR051345">
    <property type="entry name" value="Importin_beta-like_NTR"/>
</dbReference>
<dbReference type="Gene3D" id="1.25.10.10">
    <property type="entry name" value="Leucine-rich Repeat Variant"/>
    <property type="match status" value="1"/>
</dbReference>
<evidence type="ECO:0000256" key="3">
    <source>
        <dbReference type="ARBA" id="ARBA00022448"/>
    </source>
</evidence>
<dbReference type="AlphaFoldDB" id="A0A401GYG0"/>
<dbReference type="PANTHER" id="PTHR12363">
    <property type="entry name" value="TRANSPORTIN 3 AND IMPORTIN 13"/>
    <property type="match status" value="1"/>
</dbReference>
<dbReference type="Pfam" id="PF18806">
    <property type="entry name" value="Importin_rep_3"/>
    <property type="match status" value="1"/>
</dbReference>
<dbReference type="GO" id="GO:0005634">
    <property type="term" value="C:nucleus"/>
    <property type="evidence" value="ECO:0007669"/>
    <property type="project" value="UniProtKB-SubCell"/>
</dbReference>
<dbReference type="InterPro" id="IPR011989">
    <property type="entry name" value="ARM-like"/>
</dbReference>
<dbReference type="GO" id="GO:0006606">
    <property type="term" value="P:protein import into nucleus"/>
    <property type="evidence" value="ECO:0007669"/>
    <property type="project" value="TreeGrafter"/>
</dbReference>
<keyword evidence="4" id="KW-0677">Repeat</keyword>
<dbReference type="InterPro" id="IPR016024">
    <property type="entry name" value="ARM-type_fold"/>
</dbReference>
<dbReference type="Proteomes" id="UP000287166">
    <property type="component" value="Unassembled WGS sequence"/>
</dbReference>
<dbReference type="PANTHER" id="PTHR12363:SF33">
    <property type="entry name" value="IMPORTIN-13"/>
    <property type="match status" value="1"/>
</dbReference>
<evidence type="ECO:0000256" key="4">
    <source>
        <dbReference type="ARBA" id="ARBA00022737"/>
    </source>
</evidence>
<evidence type="ECO:0000256" key="5">
    <source>
        <dbReference type="ARBA" id="ARBA00023242"/>
    </source>
</evidence>
<dbReference type="InParanoid" id="A0A401GYG0"/>
<dbReference type="STRING" id="139825.A0A401GYG0"/>
<comment type="caution">
    <text evidence="7">The sequence shown here is derived from an EMBL/GenBank/DDBJ whole genome shotgun (WGS) entry which is preliminary data.</text>
</comment>
<evidence type="ECO:0000256" key="1">
    <source>
        <dbReference type="ARBA" id="ARBA00004123"/>
    </source>
</evidence>
<dbReference type="GeneID" id="38783771"/>
<gene>
    <name evidence="7" type="ORF">SCP_1000960</name>
</gene>
<sequence length="1047" mass="114904">MTSMNSAFLPVLAPGDAERAAQLILQAYAPQNHLTSEDQRSLQQELFDIQKRPEAWGLVLPFLDHTDPNVQFFGAHTAQVKIARDWDSIAPDDVLQLRDMLINITGRSIALRRNKVILRKLYVAITSLALKLCPGSPSRWPDWLIYTVGTLSSLGVPSEHLLDFLAIVSEEIETADMLGTSKAHMQKTLQDAVPMVTQAIASCITIPREQRSSRDVSSALKCLQAWCGVLPANALGPLIPLLISLLDPISTAPIDFDETTFISSSDTIQEVMTQSAYSAAGSRTLTEPLLLWLDRYGSLIVEDTLHSGFADEVSHSFCKLLAAIGEHSTMYLASKITSPAPPEPTPSSLPLPSPLPTRSHLVQKYLKLMLDYTALPGYYGADEEESELTLGFWYLFQEALWSVEYDTEYGQDDPNAVPEHKQEEGQWTIAKVVYFELVKVLRRKAAWPEASVLSRWARDQRDKFQAYRRDVADALVNAYYVLRNDMLAYYADTVIQLLSTRQASQGWEEIEGILHCIMAVQEAVPLEDNAQLRKVFGPQILGRLPSTGSSRVRRTALLLIGSYNSWFTTQPAQSPDSPTSSLLMNAISYVVSALDQPALCLPAANALRDLCDANRSALAPHIGAFGQLHANLIGVPDTEKSKVLQSIASVIQGLPPMEEITPVEAIINPVVAKLFEALQSSTQLPEEARVVAIQQLQTIAGAARGLTRTTDSLLIFDESPAVQAEANQMQQARNDPRMVELRDAILRAFRITVELWSTDASVSDALSDVFRAITSLPFDVTLLTLQPGPLLELVCMAAQTQLTSVWLSLATMLIIQLDPPMLIPTTFKSIPAAAAEGIVLNVLGILSQTVLTYLSRPGAMEANPDIIQDFFTCTDMIAQHFVATFYRLPPDLFNALIQCAITSLGLQERYSLVSACTFLGALINRTAAVDELGGAKMMLGQTHGKSIMAALLHGFAGDAPRSASQNLIELLSALVIRYPADSKGWMTETLYANDFIQSKATNEAKDKFVKAVFGSRSLKRTREAAQQFTLVARGLEGSSFGYTSVTM</sequence>
<accession>A0A401GYG0</accession>
<name>A0A401GYG0_9APHY</name>
<evidence type="ECO:0000313" key="8">
    <source>
        <dbReference type="Proteomes" id="UP000287166"/>
    </source>
</evidence>